<dbReference type="AlphaFoldDB" id="A0AAX3BZ63"/>
<sequence length="54" mass="6234">MENFKSLFKSLLDAGYKLHELKAMTLDDVEFLIEITKQEEEKIVAVDKAFPGLF</sequence>
<evidence type="ECO:0000313" key="1">
    <source>
        <dbReference type="EMBL" id="UUJ80634.1"/>
    </source>
</evidence>
<proteinExistence type="predicted"/>
<gene>
    <name evidence="1" type="ORF">BES38_05325</name>
</gene>
<evidence type="ECO:0000313" key="2">
    <source>
        <dbReference type="Proteomes" id="UP000193519"/>
    </source>
</evidence>
<name>A0AAX3BZ63_LISMN</name>
<dbReference type="RefSeq" id="WP_158231546.1">
    <property type="nucleotide sequence ID" value="NZ_CADFZX010000045.1"/>
</dbReference>
<organism evidence="1 2">
    <name type="scientific">Listeria monocytogenes</name>
    <dbReference type="NCBI Taxonomy" id="1639"/>
    <lineage>
        <taxon>Bacteria</taxon>
        <taxon>Bacillati</taxon>
        <taxon>Bacillota</taxon>
        <taxon>Bacilli</taxon>
        <taxon>Bacillales</taxon>
        <taxon>Listeriaceae</taxon>
        <taxon>Listeria</taxon>
    </lineage>
</organism>
<reference evidence="1" key="1">
    <citation type="submission" date="2022-06" db="EMBL/GenBank/DDBJ databases">
        <title>Complete genomes of Listeria monocytogenes strains L58-55 and 6179.</title>
        <authorList>
            <person name="Schmitz-Esser S."/>
            <person name="Tibbs-Cortes B.W."/>
        </authorList>
    </citation>
    <scope>NUCLEOTIDE SEQUENCE</scope>
    <source>
        <strain evidence="1">L58-55</strain>
    </source>
</reference>
<dbReference type="EMBL" id="CP098507">
    <property type="protein sequence ID" value="UUJ80634.1"/>
    <property type="molecule type" value="Genomic_DNA"/>
</dbReference>
<dbReference type="Proteomes" id="UP000193519">
    <property type="component" value="Chromosome"/>
</dbReference>
<protein>
    <submittedName>
        <fullName evidence="1">Uncharacterized protein</fullName>
    </submittedName>
</protein>
<accession>A0AAX3BZ63</accession>